<evidence type="ECO:0000313" key="4">
    <source>
        <dbReference type="RefSeq" id="XP_009803073.1"/>
    </source>
</evidence>
<feature type="region of interest" description="Disordered" evidence="1">
    <location>
        <begin position="127"/>
        <end position="203"/>
    </location>
</feature>
<accession>A0A1U7YIX2</accession>
<evidence type="ECO:0000256" key="1">
    <source>
        <dbReference type="SAM" id="MobiDB-lite"/>
    </source>
</evidence>
<name>A0A1U7YIX2_NICSY</name>
<proteinExistence type="predicted"/>
<dbReference type="Pfam" id="PF03732">
    <property type="entry name" value="Retrotrans_gag"/>
    <property type="match status" value="1"/>
</dbReference>
<feature type="compositionally biased region" description="Low complexity" evidence="1">
    <location>
        <begin position="155"/>
        <end position="169"/>
    </location>
</feature>
<dbReference type="AlphaFoldDB" id="A0A1U7YIX2"/>
<evidence type="ECO:0000259" key="2">
    <source>
        <dbReference type="Pfam" id="PF03732"/>
    </source>
</evidence>
<feature type="compositionally biased region" description="Basic and acidic residues" evidence="1">
    <location>
        <begin position="127"/>
        <end position="139"/>
    </location>
</feature>
<feature type="compositionally biased region" description="Low complexity" evidence="1">
    <location>
        <begin position="176"/>
        <end position="187"/>
    </location>
</feature>
<feature type="domain" description="Retrotransposon gag" evidence="2">
    <location>
        <begin position="17"/>
        <end position="114"/>
    </location>
</feature>
<reference evidence="4" key="2">
    <citation type="submission" date="2025-08" db="UniProtKB">
        <authorList>
            <consortium name="RefSeq"/>
        </authorList>
    </citation>
    <scope>IDENTIFICATION</scope>
    <source>
        <tissue evidence="4">Leaf</tissue>
    </source>
</reference>
<organism evidence="3 4">
    <name type="scientific">Nicotiana sylvestris</name>
    <name type="common">Wood tobacco</name>
    <name type="synonym">South American tobacco</name>
    <dbReference type="NCBI Taxonomy" id="4096"/>
    <lineage>
        <taxon>Eukaryota</taxon>
        <taxon>Viridiplantae</taxon>
        <taxon>Streptophyta</taxon>
        <taxon>Embryophyta</taxon>
        <taxon>Tracheophyta</taxon>
        <taxon>Spermatophyta</taxon>
        <taxon>Magnoliopsida</taxon>
        <taxon>eudicotyledons</taxon>
        <taxon>Gunneridae</taxon>
        <taxon>Pentapetalae</taxon>
        <taxon>asterids</taxon>
        <taxon>lamiids</taxon>
        <taxon>Solanales</taxon>
        <taxon>Solanaceae</taxon>
        <taxon>Nicotianoideae</taxon>
        <taxon>Nicotianeae</taxon>
        <taxon>Nicotiana</taxon>
    </lineage>
</organism>
<dbReference type="Proteomes" id="UP000189701">
    <property type="component" value="Unplaced"/>
</dbReference>
<gene>
    <name evidence="4" type="primary">LOC104248504</name>
</gene>
<dbReference type="RefSeq" id="XP_009803073.1">
    <property type="nucleotide sequence ID" value="XM_009804771.1"/>
</dbReference>
<protein>
    <submittedName>
        <fullName evidence="4">Uncharacterized protein LOC104248504</fullName>
    </submittedName>
</protein>
<keyword evidence="3" id="KW-1185">Reference proteome</keyword>
<reference evidence="3" key="1">
    <citation type="journal article" date="2013" name="Genome Biol.">
        <title>Reference genomes and transcriptomes of Nicotiana sylvestris and Nicotiana tomentosiformis.</title>
        <authorList>
            <person name="Sierro N."/>
            <person name="Battey J.N."/>
            <person name="Ouadi S."/>
            <person name="Bovet L."/>
            <person name="Goepfert S."/>
            <person name="Bakaher N."/>
            <person name="Peitsch M.C."/>
            <person name="Ivanov N.V."/>
        </authorList>
    </citation>
    <scope>NUCLEOTIDE SEQUENCE [LARGE SCALE GENOMIC DNA]</scope>
</reference>
<evidence type="ECO:0000313" key="3">
    <source>
        <dbReference type="Proteomes" id="UP000189701"/>
    </source>
</evidence>
<sequence length="203" mass="22267">MYKTLQVMKATETEGVKLASYKLRGPAHSWFEMLEDSHRDGSPLARWNEFVDAFMDHFLPAETMAARATEFEILKLGNMSVWEYHMEFVRLSKYVPQLVSTMDVRGRRFVQGLSPLVATEARKLKIRAERESNSRDRSAGHSRGLPVQGRGPIGPSQSYAQSSSSAPPSGMGRGFAQSSGSSAATSSVCPPDLAERGALRGGV</sequence>
<dbReference type="InterPro" id="IPR005162">
    <property type="entry name" value="Retrotrans_gag_dom"/>
</dbReference>
<feature type="compositionally biased region" description="Basic and acidic residues" evidence="1">
    <location>
        <begin position="193"/>
        <end position="203"/>
    </location>
</feature>